<name>A0A0D1YNI4_9EURO</name>
<comment type="similarity">
    <text evidence="1">Belongs to the paxM FAD-dependent monooxygenase family.</text>
</comment>
<keyword evidence="5" id="KW-0503">Monooxygenase</keyword>
<evidence type="ECO:0000256" key="3">
    <source>
        <dbReference type="ARBA" id="ARBA00022827"/>
    </source>
</evidence>
<dbReference type="GO" id="GO:0004497">
    <property type="term" value="F:monooxygenase activity"/>
    <property type="evidence" value="ECO:0007669"/>
    <property type="project" value="UniProtKB-KW"/>
</dbReference>
<keyword evidence="2" id="KW-0285">Flavoprotein</keyword>
<evidence type="ECO:0000256" key="2">
    <source>
        <dbReference type="ARBA" id="ARBA00022630"/>
    </source>
</evidence>
<dbReference type="PRINTS" id="PR00420">
    <property type="entry name" value="RNGMNOXGNASE"/>
</dbReference>
<dbReference type="HOGENOM" id="CLU_009665_19_3_1"/>
<keyword evidence="4" id="KW-0560">Oxidoreductase</keyword>
<keyword evidence="3" id="KW-0274">FAD</keyword>
<gene>
    <name evidence="7" type="ORF">PV11_04810</name>
</gene>
<dbReference type="PANTHER" id="PTHR13789:SF147">
    <property type="entry name" value="PUTATIVE (AFU_ORTHOLOGUE AFUA_2G01950)-RELATED"/>
    <property type="match status" value="1"/>
</dbReference>
<sequence length="430" mass="47570">MLCIAIAGAGVTGLLAAIGFARYGHQVTTYERKTEGVFANEGGAGIQLQANAMRILRAWNLDIQDVAHDSNGVAVRRYATGESIAVIKPVAGTQMFMLRSDFRRSMLKHALAAGVQVLFNQDITGVDASRPALLLKGGVEIEADLIIGADGIRSKVRNVLFPTVEPEVRAECTFQFQVPFSELKSDAVKEIISSPNANLFLGPDTTIVASPIFSRDIFDLQFITQRYGWETDPHPNIWNEYIPDMTDIRNRYRMYGPFIQELFGLSKGVWKWRHAECFAPTWTSENGKVILAGDACHAMVPFAGHGAGMCIEDAAVLATMFRDVSPQDHTGIRTRAKLYQNLRQPRTDRCHQRALAMAVTYALPDGKVQQKRDAALGRVMGKKVHLPVRGDSDAHPLSNEFENWLEQYNALEEARNTLRTAGLAEPTAKL</sequence>
<dbReference type="AlphaFoldDB" id="A0A0D1YNI4"/>
<evidence type="ECO:0000313" key="8">
    <source>
        <dbReference type="Proteomes" id="UP000053599"/>
    </source>
</evidence>
<evidence type="ECO:0000256" key="4">
    <source>
        <dbReference type="ARBA" id="ARBA00023002"/>
    </source>
</evidence>
<dbReference type="Gene3D" id="3.50.50.60">
    <property type="entry name" value="FAD/NAD(P)-binding domain"/>
    <property type="match status" value="1"/>
</dbReference>
<organism evidence="7 8">
    <name type="scientific">Exophiala sideris</name>
    <dbReference type="NCBI Taxonomy" id="1016849"/>
    <lineage>
        <taxon>Eukaryota</taxon>
        <taxon>Fungi</taxon>
        <taxon>Dikarya</taxon>
        <taxon>Ascomycota</taxon>
        <taxon>Pezizomycotina</taxon>
        <taxon>Eurotiomycetes</taxon>
        <taxon>Chaetothyriomycetidae</taxon>
        <taxon>Chaetothyriales</taxon>
        <taxon>Herpotrichiellaceae</taxon>
        <taxon>Exophiala</taxon>
    </lineage>
</organism>
<dbReference type="EMBL" id="KN846952">
    <property type="protein sequence ID" value="KIV82724.1"/>
    <property type="molecule type" value="Genomic_DNA"/>
</dbReference>
<dbReference type="SUPFAM" id="SSF51905">
    <property type="entry name" value="FAD/NAD(P)-binding domain"/>
    <property type="match status" value="1"/>
</dbReference>
<evidence type="ECO:0000259" key="6">
    <source>
        <dbReference type="Pfam" id="PF01494"/>
    </source>
</evidence>
<evidence type="ECO:0000256" key="1">
    <source>
        <dbReference type="ARBA" id="ARBA00007992"/>
    </source>
</evidence>
<dbReference type="InterPro" id="IPR050493">
    <property type="entry name" value="FAD-dep_Monooxygenase_BioMet"/>
</dbReference>
<dbReference type="OrthoDB" id="16820at2759"/>
<evidence type="ECO:0000313" key="7">
    <source>
        <dbReference type="EMBL" id="KIV82724.1"/>
    </source>
</evidence>
<feature type="domain" description="FAD-binding" evidence="6">
    <location>
        <begin position="4"/>
        <end position="324"/>
    </location>
</feature>
<accession>A0A0D1YNI4</accession>
<dbReference type="STRING" id="1016849.A0A0D1YNI4"/>
<proteinExistence type="inferred from homology"/>
<dbReference type="InterPro" id="IPR002938">
    <property type="entry name" value="FAD-bd"/>
</dbReference>
<dbReference type="GO" id="GO:0071949">
    <property type="term" value="F:FAD binding"/>
    <property type="evidence" value="ECO:0007669"/>
    <property type="project" value="InterPro"/>
</dbReference>
<dbReference type="Pfam" id="PF01494">
    <property type="entry name" value="FAD_binding_3"/>
    <property type="match status" value="1"/>
</dbReference>
<evidence type="ECO:0000256" key="5">
    <source>
        <dbReference type="ARBA" id="ARBA00023033"/>
    </source>
</evidence>
<dbReference type="InterPro" id="IPR036188">
    <property type="entry name" value="FAD/NAD-bd_sf"/>
</dbReference>
<reference evidence="7 8" key="1">
    <citation type="submission" date="2015-01" db="EMBL/GenBank/DDBJ databases">
        <title>The Genome Sequence of Exophiala sideris CBS121828.</title>
        <authorList>
            <consortium name="The Broad Institute Genomics Platform"/>
            <person name="Cuomo C."/>
            <person name="de Hoog S."/>
            <person name="Gorbushina A."/>
            <person name="Stielow B."/>
            <person name="Teixiera M."/>
            <person name="Abouelleil A."/>
            <person name="Chapman S.B."/>
            <person name="Priest M."/>
            <person name="Young S.K."/>
            <person name="Wortman J."/>
            <person name="Nusbaum C."/>
            <person name="Birren B."/>
        </authorList>
    </citation>
    <scope>NUCLEOTIDE SEQUENCE [LARGE SCALE GENOMIC DNA]</scope>
    <source>
        <strain evidence="7 8">CBS 121828</strain>
    </source>
</reference>
<dbReference type="PANTHER" id="PTHR13789">
    <property type="entry name" value="MONOOXYGENASE"/>
    <property type="match status" value="1"/>
</dbReference>
<protein>
    <recommendedName>
        <fullName evidence="6">FAD-binding domain-containing protein</fullName>
    </recommendedName>
</protein>
<dbReference type="Proteomes" id="UP000053599">
    <property type="component" value="Unassembled WGS sequence"/>
</dbReference>